<dbReference type="GeneID" id="102803877"/>
<proteinExistence type="predicted"/>
<protein>
    <submittedName>
        <fullName evidence="7">Protein slit-like</fullName>
    </submittedName>
</protein>
<evidence type="ECO:0000259" key="5">
    <source>
        <dbReference type="SMART" id="SM00013"/>
    </source>
</evidence>
<dbReference type="PANTHER" id="PTHR24373">
    <property type="entry name" value="SLIT RELATED LEUCINE-RICH REPEAT NEURONAL PROTEIN"/>
    <property type="match status" value="1"/>
</dbReference>
<organism evidence="6 7">
    <name type="scientific">Saccoglossus kowalevskii</name>
    <name type="common">Acorn worm</name>
    <dbReference type="NCBI Taxonomy" id="10224"/>
    <lineage>
        <taxon>Eukaryota</taxon>
        <taxon>Metazoa</taxon>
        <taxon>Hemichordata</taxon>
        <taxon>Enteropneusta</taxon>
        <taxon>Harrimaniidae</taxon>
        <taxon>Saccoglossus</taxon>
    </lineage>
</organism>
<keyword evidence="6" id="KW-1185">Reference proteome</keyword>
<dbReference type="SMART" id="SM00364">
    <property type="entry name" value="LRR_BAC"/>
    <property type="match status" value="4"/>
</dbReference>
<keyword evidence="1" id="KW-0433">Leucine-rich repeat</keyword>
<dbReference type="Pfam" id="PF13855">
    <property type="entry name" value="LRR_8"/>
    <property type="match status" value="1"/>
</dbReference>
<dbReference type="InterPro" id="IPR003591">
    <property type="entry name" value="Leu-rich_rpt_typical-subtyp"/>
</dbReference>
<evidence type="ECO:0000313" key="6">
    <source>
        <dbReference type="Proteomes" id="UP000694865"/>
    </source>
</evidence>
<reference evidence="7" key="1">
    <citation type="submission" date="2025-08" db="UniProtKB">
        <authorList>
            <consortium name="RefSeq"/>
        </authorList>
    </citation>
    <scope>IDENTIFICATION</scope>
    <source>
        <tissue evidence="7">Testes</tissue>
    </source>
</reference>
<name>A0ABM0MVP7_SACKO</name>
<keyword evidence="2 4" id="KW-0732">Signal</keyword>
<accession>A0ABM0MVP7</accession>
<dbReference type="RefSeq" id="XP_006824088.1">
    <property type="nucleotide sequence ID" value="XM_006824025.1"/>
</dbReference>
<evidence type="ECO:0000256" key="4">
    <source>
        <dbReference type="SAM" id="SignalP"/>
    </source>
</evidence>
<dbReference type="SUPFAM" id="SSF52058">
    <property type="entry name" value="L domain-like"/>
    <property type="match status" value="1"/>
</dbReference>
<evidence type="ECO:0000256" key="1">
    <source>
        <dbReference type="ARBA" id="ARBA00022614"/>
    </source>
</evidence>
<evidence type="ECO:0000256" key="3">
    <source>
        <dbReference type="ARBA" id="ARBA00022737"/>
    </source>
</evidence>
<dbReference type="PROSITE" id="PS51450">
    <property type="entry name" value="LRR"/>
    <property type="match status" value="2"/>
</dbReference>
<dbReference type="SMART" id="SM00013">
    <property type="entry name" value="LRRNT"/>
    <property type="match status" value="1"/>
</dbReference>
<dbReference type="InterPro" id="IPR000372">
    <property type="entry name" value="LRRNT"/>
</dbReference>
<feature type="domain" description="LRRNT" evidence="5">
    <location>
        <begin position="24"/>
        <end position="60"/>
    </location>
</feature>
<dbReference type="Pfam" id="PF01462">
    <property type="entry name" value="LRRNT"/>
    <property type="match status" value="1"/>
</dbReference>
<feature type="chain" id="PRO_5046100706" evidence="4">
    <location>
        <begin position="25"/>
        <end position="201"/>
    </location>
</feature>
<dbReference type="SMART" id="SM00369">
    <property type="entry name" value="LRR_TYP"/>
    <property type="match status" value="5"/>
</dbReference>
<dbReference type="InterPro" id="IPR050328">
    <property type="entry name" value="Dev_Immune_Receptor"/>
</dbReference>
<feature type="signal peptide" evidence="4">
    <location>
        <begin position="1"/>
        <end position="24"/>
    </location>
</feature>
<dbReference type="InterPro" id="IPR001611">
    <property type="entry name" value="Leu-rich_rpt"/>
</dbReference>
<dbReference type="InterPro" id="IPR032675">
    <property type="entry name" value="LRR_dom_sf"/>
</dbReference>
<dbReference type="PANTHER" id="PTHR24373:SF370">
    <property type="entry name" value="FISH-LIPS, ISOFORM E"/>
    <property type="match status" value="1"/>
</dbReference>
<dbReference type="Proteomes" id="UP000694865">
    <property type="component" value="Unplaced"/>
</dbReference>
<sequence>MSWQITLFIYVVPILLMNSGTLKGCPSECSCEDTDGELNVDCSHGGLSGIPSNIPSDTTRLSIKYNDLTTIPEHAFIELYRLVYINLGWNGITEISSSAFAGITSLTELILHSNELTSLPETVFKELPNLKKLNISHNSLTSLPSEIFHNLTDLTRLDLSYNNLQSLNSSLFNRLYNLVGLYLYGNEITFLPSMIFHSLTN</sequence>
<gene>
    <name evidence="7" type="primary">LOC102803877</name>
</gene>
<evidence type="ECO:0000256" key="2">
    <source>
        <dbReference type="ARBA" id="ARBA00022729"/>
    </source>
</evidence>
<evidence type="ECO:0000313" key="7">
    <source>
        <dbReference type="RefSeq" id="XP_006824088.1"/>
    </source>
</evidence>
<dbReference type="Gene3D" id="3.80.10.10">
    <property type="entry name" value="Ribonuclease Inhibitor"/>
    <property type="match status" value="1"/>
</dbReference>
<dbReference type="PRINTS" id="PR00019">
    <property type="entry name" value="LEURICHRPT"/>
</dbReference>
<keyword evidence="3" id="KW-0677">Repeat</keyword>